<evidence type="ECO:0000313" key="2">
    <source>
        <dbReference type="Proteomes" id="UP000218824"/>
    </source>
</evidence>
<proteinExistence type="predicted"/>
<sequence>MIEAIQAAAEAAQPAAASPAQSPQASAYDIREFAAAFDRGAAPGGAGGVQAGGAEQVAHAGAAEPSQGTRAVLAALDNLNGGAESIGQVSQNMSANAAELTPGEMIQMTMKCHQFMFTSQLTSNVANRTSDGIQQLFRQQS</sequence>
<protein>
    <recommendedName>
        <fullName evidence="3">Type III secretion protein HrpB2</fullName>
    </recommendedName>
</protein>
<dbReference type="EMBL" id="AP014940">
    <property type="protein sequence ID" value="BAW00292.1"/>
    <property type="molecule type" value="Genomic_DNA"/>
</dbReference>
<name>A0AAU9B9D0_LYSEN</name>
<accession>A0AAU9B9D0</accession>
<dbReference type="RefSeq" id="WP_074871127.1">
    <property type="nucleotide sequence ID" value="NZ_AP014940.1"/>
</dbReference>
<organism evidence="1 2">
    <name type="scientific">Lysobacter enzymogenes</name>
    <dbReference type="NCBI Taxonomy" id="69"/>
    <lineage>
        <taxon>Bacteria</taxon>
        <taxon>Pseudomonadati</taxon>
        <taxon>Pseudomonadota</taxon>
        <taxon>Gammaproteobacteria</taxon>
        <taxon>Lysobacterales</taxon>
        <taxon>Lysobacteraceae</taxon>
        <taxon>Lysobacter</taxon>
    </lineage>
</organism>
<reference evidence="1 2" key="1">
    <citation type="journal article" date="2017" name="DNA Res.">
        <title>Complete genome sequence and expression profile of the commercial lytic enzyme producer Lysobacter enzymogenes M497-1.</title>
        <authorList>
            <person name="Takami H."/>
            <person name="Toyoda A."/>
            <person name="Uchiyama I."/>
            <person name="Itoh T."/>
            <person name="Takaki Y."/>
            <person name="Arai W."/>
            <person name="Nishi S."/>
            <person name="Kawai M."/>
            <person name="Shinya K."/>
            <person name="Ikeda H."/>
        </authorList>
    </citation>
    <scope>NUCLEOTIDE SEQUENCE [LARGE SCALE GENOMIC DNA]</scope>
    <source>
        <strain evidence="1 2">M497-1</strain>
    </source>
</reference>
<evidence type="ECO:0000313" key="1">
    <source>
        <dbReference type="EMBL" id="BAW00292.1"/>
    </source>
</evidence>
<dbReference type="KEGG" id="lem:LEN_4804"/>
<dbReference type="Proteomes" id="UP000218824">
    <property type="component" value="Chromosome"/>
</dbReference>
<dbReference type="GeneID" id="83066576"/>
<evidence type="ECO:0008006" key="3">
    <source>
        <dbReference type="Google" id="ProtNLM"/>
    </source>
</evidence>
<gene>
    <name evidence="1" type="ORF">LEN_4804</name>
</gene>
<dbReference type="AlphaFoldDB" id="A0AAU9B9D0"/>